<dbReference type="PANTHER" id="PTHR11092:SF0">
    <property type="entry name" value="EPIMERASE FAMILY PROTEIN SDR39U1"/>
    <property type="match status" value="1"/>
</dbReference>
<dbReference type="NCBIfam" id="TIGR01777">
    <property type="entry name" value="yfcH"/>
    <property type="match status" value="1"/>
</dbReference>
<dbReference type="AlphaFoldDB" id="A0A7I9VGJ8"/>
<organism evidence="5 6">
    <name type="scientific">Anaeromyxobacter diazotrophicus</name>
    <dbReference type="NCBI Taxonomy" id="2590199"/>
    <lineage>
        <taxon>Bacteria</taxon>
        <taxon>Pseudomonadati</taxon>
        <taxon>Myxococcota</taxon>
        <taxon>Myxococcia</taxon>
        <taxon>Myxococcales</taxon>
        <taxon>Cystobacterineae</taxon>
        <taxon>Anaeromyxobacteraceae</taxon>
        <taxon>Anaeromyxobacter</taxon>
    </lineage>
</organism>
<feature type="compositionally biased region" description="Low complexity" evidence="2">
    <location>
        <begin position="31"/>
        <end position="44"/>
    </location>
</feature>
<proteinExistence type="inferred from homology"/>
<comment type="similarity">
    <text evidence="1">Belongs to the NAD(P)-dependent epimerase/dehydratase family. SDR39U1 subfamily.</text>
</comment>
<feature type="domain" description="DUF1731" evidence="4">
    <location>
        <begin position="250"/>
        <end position="296"/>
    </location>
</feature>
<dbReference type="RefSeq" id="WP_176062308.1">
    <property type="nucleotide sequence ID" value="NZ_BJTG01000001.1"/>
</dbReference>
<evidence type="ECO:0000313" key="6">
    <source>
        <dbReference type="Proteomes" id="UP000503640"/>
    </source>
</evidence>
<dbReference type="SUPFAM" id="SSF51735">
    <property type="entry name" value="NAD(P)-binding Rossmann-fold domains"/>
    <property type="match status" value="1"/>
</dbReference>
<evidence type="ECO:0000256" key="1">
    <source>
        <dbReference type="ARBA" id="ARBA00009353"/>
    </source>
</evidence>
<protein>
    <submittedName>
        <fullName evidence="5">Epimerase</fullName>
    </submittedName>
</protein>
<dbReference type="PANTHER" id="PTHR11092">
    <property type="entry name" value="SUGAR NUCLEOTIDE EPIMERASE RELATED"/>
    <property type="match status" value="1"/>
</dbReference>
<dbReference type="Pfam" id="PF01370">
    <property type="entry name" value="Epimerase"/>
    <property type="match status" value="1"/>
</dbReference>
<accession>A0A7I9VGJ8</accession>
<dbReference type="Proteomes" id="UP000503640">
    <property type="component" value="Unassembled WGS sequence"/>
</dbReference>
<evidence type="ECO:0000259" key="4">
    <source>
        <dbReference type="Pfam" id="PF08338"/>
    </source>
</evidence>
<name>A0A7I9VGJ8_9BACT</name>
<dbReference type="InterPro" id="IPR010099">
    <property type="entry name" value="SDR39U1"/>
</dbReference>
<dbReference type="InterPro" id="IPR001509">
    <property type="entry name" value="Epimerase_deHydtase"/>
</dbReference>
<reference evidence="6" key="1">
    <citation type="journal article" date="2020" name="Appl. Environ. Microbiol.">
        <title>Diazotrophic Anaeromyxobacter Isolates from Soils.</title>
        <authorList>
            <person name="Masuda Y."/>
            <person name="Yamanaka H."/>
            <person name="Xu Z.X."/>
            <person name="Shiratori Y."/>
            <person name="Aono T."/>
            <person name="Amachi S."/>
            <person name="Senoo K."/>
            <person name="Itoh H."/>
        </authorList>
    </citation>
    <scope>NUCLEOTIDE SEQUENCE [LARGE SCALE GENOMIC DNA]</scope>
    <source>
        <strain evidence="6">R267</strain>
    </source>
</reference>
<feature type="domain" description="NAD-dependent epimerase/dehydratase" evidence="3">
    <location>
        <begin position="3"/>
        <end position="214"/>
    </location>
</feature>
<dbReference type="Pfam" id="PF08338">
    <property type="entry name" value="DUF1731"/>
    <property type="match status" value="1"/>
</dbReference>
<dbReference type="InterPro" id="IPR013549">
    <property type="entry name" value="DUF1731"/>
</dbReference>
<dbReference type="EMBL" id="BJTG01000001">
    <property type="protein sequence ID" value="GEJ55513.1"/>
    <property type="molecule type" value="Genomic_DNA"/>
</dbReference>
<feature type="region of interest" description="Disordered" evidence="2">
    <location>
        <begin position="31"/>
        <end position="51"/>
    </location>
</feature>
<gene>
    <name evidence="5" type="primary">sulA</name>
    <name evidence="5" type="ORF">AMYX_02540</name>
</gene>
<evidence type="ECO:0000256" key="2">
    <source>
        <dbReference type="SAM" id="MobiDB-lite"/>
    </source>
</evidence>
<evidence type="ECO:0000259" key="3">
    <source>
        <dbReference type="Pfam" id="PF01370"/>
    </source>
</evidence>
<keyword evidence="6" id="KW-1185">Reference proteome</keyword>
<dbReference type="InterPro" id="IPR036291">
    <property type="entry name" value="NAD(P)-bd_dom_sf"/>
</dbReference>
<evidence type="ECO:0000313" key="5">
    <source>
        <dbReference type="EMBL" id="GEJ55513.1"/>
    </source>
</evidence>
<comment type="caution">
    <text evidence="5">The sequence shown here is derived from an EMBL/GenBank/DDBJ whole genome shotgun (WGS) entry which is preliminary data.</text>
</comment>
<dbReference type="Gene3D" id="3.40.50.720">
    <property type="entry name" value="NAD(P)-binding Rossmann-like Domain"/>
    <property type="match status" value="1"/>
</dbReference>
<sequence length="299" mass="31330">MHVFLTGATGLIGRALVPALRAAGHEVTALSRGAAPGRSPSGAAVVQGDPTRPGAWQDALARCDACVHLAGEPVAAGRWTEERKRAIRESRLASTRLVAEVVARGGPAVLVSGSAVGYYGSRGDEELDEGSPPGRDFLAEVCVAWEAAAAPAAVRARVVLLRTGIVLARDGGALPQLLRPFRYFAGGHIGDGAFWQPWIHLADEVGLITWALEHGTVAGPLAAAAPAPARNRDLAHAIGEVLHRPSVLPVPRSMIELVLGELAGAVTASQRVLPRKALAGGYRFRYPELLPALRDLLAR</sequence>